<organism evidence="1 2">
    <name type="scientific">Flavobacterium lacus</name>
    <dbReference type="NCBI Taxonomy" id="1353778"/>
    <lineage>
        <taxon>Bacteria</taxon>
        <taxon>Pseudomonadati</taxon>
        <taxon>Bacteroidota</taxon>
        <taxon>Flavobacteriia</taxon>
        <taxon>Flavobacteriales</taxon>
        <taxon>Flavobacteriaceae</taxon>
        <taxon>Flavobacterium</taxon>
    </lineage>
</organism>
<dbReference type="AlphaFoldDB" id="A0A328WTL3"/>
<accession>A0A328WTL3</accession>
<keyword evidence="2" id="KW-1185">Reference proteome</keyword>
<evidence type="ECO:0008006" key="3">
    <source>
        <dbReference type="Google" id="ProtNLM"/>
    </source>
</evidence>
<dbReference type="EMBL" id="QLSV01000005">
    <property type="protein sequence ID" value="RAR48486.1"/>
    <property type="molecule type" value="Genomic_DNA"/>
</dbReference>
<dbReference type="OrthoDB" id="637392at2"/>
<protein>
    <recommendedName>
        <fullName evidence="3">Lipoprotein</fullName>
    </recommendedName>
</protein>
<name>A0A328WTL3_9FLAO</name>
<dbReference type="Proteomes" id="UP000249518">
    <property type="component" value="Unassembled WGS sequence"/>
</dbReference>
<dbReference type="RefSeq" id="WP_112085677.1">
    <property type="nucleotide sequence ID" value="NZ_QLSV01000005.1"/>
</dbReference>
<gene>
    <name evidence="1" type="ORF">B0I10_10594</name>
</gene>
<comment type="caution">
    <text evidence="1">The sequence shown here is derived from an EMBL/GenBank/DDBJ whole genome shotgun (WGS) entry which is preliminary data.</text>
</comment>
<proteinExistence type="predicted"/>
<reference evidence="1 2" key="1">
    <citation type="submission" date="2018-06" db="EMBL/GenBank/DDBJ databases">
        <title>Genomic Encyclopedia of Type Strains, Phase III (KMG-III): the genomes of soil and plant-associated and newly described type strains.</title>
        <authorList>
            <person name="Whitman W."/>
        </authorList>
    </citation>
    <scope>NUCLEOTIDE SEQUENCE [LARGE SCALE GENOMIC DNA]</scope>
    <source>
        <strain evidence="1 2">CGMCC 1.12504</strain>
    </source>
</reference>
<sequence length="127" mass="15229">MKLICLIFLFLLFGCKNEKVFNEADYDKKQGLVTETKIVYKAFRIKEYHIHYKVLMDSTLTLSKKYFEGDFITNENQPIVVYINKKDSNDYFIAHKGIIDNDLLFNYLKKEKVPYYIKNTKRINLKH</sequence>
<evidence type="ECO:0000313" key="1">
    <source>
        <dbReference type="EMBL" id="RAR48486.1"/>
    </source>
</evidence>
<evidence type="ECO:0000313" key="2">
    <source>
        <dbReference type="Proteomes" id="UP000249518"/>
    </source>
</evidence>
<dbReference type="PROSITE" id="PS51257">
    <property type="entry name" value="PROKAR_LIPOPROTEIN"/>
    <property type="match status" value="1"/>
</dbReference>